<gene>
    <name evidence="1" type="ORF">MRATA1EN22A_LOCUS28007</name>
</gene>
<dbReference type="Proteomes" id="UP001162501">
    <property type="component" value="Chromosome 9"/>
</dbReference>
<reference evidence="1" key="1">
    <citation type="submission" date="2023-05" db="EMBL/GenBank/DDBJ databases">
        <authorList>
            <consortium name="ELIXIR-Norway"/>
        </authorList>
    </citation>
    <scope>NUCLEOTIDE SEQUENCE</scope>
</reference>
<accession>A0AC60A818</accession>
<protein>
    <submittedName>
        <fullName evidence="1">Uncharacterized protein</fullName>
    </submittedName>
</protein>
<name>A0AC60A818_RANTA</name>
<reference evidence="1" key="2">
    <citation type="submission" date="2025-03" db="EMBL/GenBank/DDBJ databases">
        <authorList>
            <consortium name="ELIXIR-Norway"/>
            <consortium name="Elixir Norway"/>
        </authorList>
    </citation>
    <scope>NUCLEOTIDE SEQUENCE</scope>
</reference>
<proteinExistence type="predicted"/>
<organism evidence="1 2">
    <name type="scientific">Rangifer tarandus platyrhynchus</name>
    <name type="common">Svalbard reindeer</name>
    <dbReference type="NCBI Taxonomy" id="3082113"/>
    <lineage>
        <taxon>Eukaryota</taxon>
        <taxon>Metazoa</taxon>
        <taxon>Chordata</taxon>
        <taxon>Craniata</taxon>
        <taxon>Vertebrata</taxon>
        <taxon>Euteleostomi</taxon>
        <taxon>Mammalia</taxon>
        <taxon>Eutheria</taxon>
        <taxon>Laurasiatheria</taxon>
        <taxon>Artiodactyla</taxon>
        <taxon>Ruminantia</taxon>
        <taxon>Pecora</taxon>
        <taxon>Cervidae</taxon>
        <taxon>Odocoileinae</taxon>
        <taxon>Rangifer</taxon>
    </lineage>
</organism>
<sequence length="80" mass="8797">MAGAGPSGDTRGTPGWPVQGPQATPAVHLDGRCRALRRYLRYTWTAFLGELEDARTQEQERRLLPGKVPESGRHPWGSGQ</sequence>
<dbReference type="EMBL" id="OX596093">
    <property type="protein sequence ID" value="CAN0569632.1"/>
    <property type="molecule type" value="Genomic_DNA"/>
</dbReference>
<evidence type="ECO:0000313" key="2">
    <source>
        <dbReference type="Proteomes" id="UP001162501"/>
    </source>
</evidence>
<evidence type="ECO:0000313" key="1">
    <source>
        <dbReference type="EMBL" id="CAN0569632.1"/>
    </source>
</evidence>